<evidence type="ECO:0000256" key="1">
    <source>
        <dbReference type="SAM" id="MobiDB-lite"/>
    </source>
</evidence>
<gene>
    <name evidence="2" type="ORF">A3770_02p15490</name>
</gene>
<feature type="compositionally biased region" description="Polar residues" evidence="1">
    <location>
        <begin position="107"/>
        <end position="116"/>
    </location>
</feature>
<sequence length="123" mass="13335">MSHDMLLRNKAWRIVVNASKRSPTFFFAFTATCTAGCYYLATAVQGGTNPSDKKALFIAEEKLNRDAGLHAQVLAKANKERLGVLLEEARSNKGDNKRYKAALNGESLGTHTTGTTMGAKAVE</sequence>
<dbReference type="STRING" id="1764295.A0A5B8MFF3"/>
<dbReference type="AlphaFoldDB" id="A0A5B8MFF3"/>
<reference evidence="2 3" key="1">
    <citation type="submission" date="2018-07" db="EMBL/GenBank/DDBJ databases">
        <title>The complete nuclear genome of the prasinophyte Chloropicon primus (CCMP1205).</title>
        <authorList>
            <person name="Pombert J.-F."/>
            <person name="Otis C."/>
            <person name="Turmel M."/>
            <person name="Lemieux C."/>
        </authorList>
    </citation>
    <scope>NUCLEOTIDE SEQUENCE [LARGE SCALE GENOMIC DNA]</scope>
    <source>
        <strain evidence="2 3">CCMP1205</strain>
    </source>
</reference>
<name>A0A5B8MFF3_9CHLO</name>
<protein>
    <submittedName>
        <fullName evidence="2">Uncharacterized protein</fullName>
    </submittedName>
</protein>
<dbReference type="PANTHER" id="PTHR36338:SF1">
    <property type="entry name" value="OS02G0495900 PROTEIN"/>
    <property type="match status" value="1"/>
</dbReference>
<organism evidence="2 3">
    <name type="scientific">Chloropicon primus</name>
    <dbReference type="NCBI Taxonomy" id="1764295"/>
    <lineage>
        <taxon>Eukaryota</taxon>
        <taxon>Viridiplantae</taxon>
        <taxon>Chlorophyta</taxon>
        <taxon>Chloropicophyceae</taxon>
        <taxon>Chloropicales</taxon>
        <taxon>Chloropicaceae</taxon>
        <taxon>Chloropicon</taxon>
    </lineage>
</organism>
<dbReference type="EMBL" id="CP031035">
    <property type="protein sequence ID" value="QDZ19031.1"/>
    <property type="molecule type" value="Genomic_DNA"/>
</dbReference>
<dbReference type="Proteomes" id="UP000316726">
    <property type="component" value="Chromosome 2"/>
</dbReference>
<evidence type="ECO:0000313" key="2">
    <source>
        <dbReference type="EMBL" id="QDZ19031.1"/>
    </source>
</evidence>
<dbReference type="OrthoDB" id="1915473at2759"/>
<accession>A0A5B8MFF3</accession>
<evidence type="ECO:0000313" key="3">
    <source>
        <dbReference type="Proteomes" id="UP000316726"/>
    </source>
</evidence>
<proteinExistence type="predicted"/>
<keyword evidence="3" id="KW-1185">Reference proteome</keyword>
<feature type="region of interest" description="Disordered" evidence="1">
    <location>
        <begin position="94"/>
        <end position="123"/>
    </location>
</feature>
<dbReference type="PANTHER" id="PTHR36338">
    <property type="entry name" value="OS02G0495900 PROTEIN"/>
    <property type="match status" value="1"/>
</dbReference>